<dbReference type="PROSITE" id="PS50031">
    <property type="entry name" value="EH"/>
    <property type="match status" value="2"/>
</dbReference>
<feature type="region of interest" description="Disordered" evidence="2">
    <location>
        <begin position="1414"/>
        <end position="1437"/>
    </location>
</feature>
<dbReference type="InterPro" id="IPR018247">
    <property type="entry name" value="EF_Hand_1_Ca_BS"/>
</dbReference>
<feature type="compositionally biased region" description="Polar residues" evidence="2">
    <location>
        <begin position="1416"/>
        <end position="1425"/>
    </location>
</feature>
<feature type="compositionally biased region" description="Polar residues" evidence="2">
    <location>
        <begin position="1615"/>
        <end position="1624"/>
    </location>
</feature>
<feature type="compositionally biased region" description="Polar residues" evidence="2">
    <location>
        <begin position="733"/>
        <end position="743"/>
    </location>
</feature>
<feature type="region of interest" description="Disordered" evidence="2">
    <location>
        <begin position="342"/>
        <end position="361"/>
    </location>
</feature>
<dbReference type="GO" id="GO:0005737">
    <property type="term" value="C:cytoplasm"/>
    <property type="evidence" value="ECO:0007669"/>
    <property type="project" value="TreeGrafter"/>
</dbReference>
<gene>
    <name evidence="5" type="ORF">FSP39_007645</name>
</gene>
<dbReference type="Pfam" id="PF12763">
    <property type="entry name" value="EH"/>
    <property type="match status" value="2"/>
</dbReference>
<feature type="compositionally biased region" description="Low complexity" evidence="2">
    <location>
        <begin position="401"/>
        <end position="411"/>
    </location>
</feature>
<feature type="compositionally biased region" description="Polar residues" evidence="2">
    <location>
        <begin position="1906"/>
        <end position="1920"/>
    </location>
</feature>
<evidence type="ECO:0000259" key="3">
    <source>
        <dbReference type="PROSITE" id="PS50031"/>
    </source>
</evidence>
<dbReference type="Gene3D" id="1.10.238.10">
    <property type="entry name" value="EF-hand"/>
    <property type="match status" value="2"/>
</dbReference>
<feature type="region of interest" description="Disordered" evidence="2">
    <location>
        <begin position="529"/>
        <end position="761"/>
    </location>
</feature>
<dbReference type="InterPro" id="IPR011992">
    <property type="entry name" value="EF-hand-dom_pair"/>
</dbReference>
<evidence type="ECO:0000256" key="2">
    <source>
        <dbReference type="SAM" id="MobiDB-lite"/>
    </source>
</evidence>
<feature type="region of interest" description="Disordered" evidence="2">
    <location>
        <begin position="1575"/>
        <end position="1744"/>
    </location>
</feature>
<proteinExistence type="predicted"/>
<evidence type="ECO:0000259" key="4">
    <source>
        <dbReference type="PROSITE" id="PS50222"/>
    </source>
</evidence>
<feature type="compositionally biased region" description="Basic and acidic residues" evidence="2">
    <location>
        <begin position="1751"/>
        <end position="1769"/>
    </location>
</feature>
<feature type="compositionally biased region" description="Basic and acidic residues" evidence="2">
    <location>
        <begin position="1577"/>
        <end position="1599"/>
    </location>
</feature>
<feature type="region of interest" description="Disordered" evidence="2">
    <location>
        <begin position="1467"/>
        <end position="1496"/>
    </location>
</feature>
<dbReference type="Proteomes" id="UP001186944">
    <property type="component" value="Unassembled WGS sequence"/>
</dbReference>
<sequence>MRSNDPDDNLGSGFNSTEGCEAWPSISEEERIQHELLFYSQGPLKGFLLGEKARDLFLHSKLPLTVLSKIWNLADVSHDNLLNVGEFVLVMHLIHGVLQGRKIPQTLPENLTPKEAPSLDLPFMTDGEKDAYNKIFQTYDSSRKGHLSGTEAATLFKVSKLPPEQLACVWNWSDVNRDGQMDTSEWTVACHLLRYLKQGNQLEGTLNPFQYLPDKVSPSSLQARKARIEDYEKHKQRLMLLKERRKNQIVRETKRLELLKEKCKLQKELYDVLKKSDSCSGIPQEEFDKVQGHDKDSVEKLEEIVARLKKEHERVRQETVKVILGEQKLQFEQAAVKSETEELNKRLETHHSSATRDPDPFHQLYEQRKEERKKSNLSEGEEPEIHLPFKFNPFEKESLHHSSTSGSHLFLNSHSDNNNTKVSPENQTLFNDLHEFGDKFLEIWSSGSQKSTDKMDTEEDEIFMTVEVKAQDDQYLGVNWKEDSTQGNKDVTFARLHRKLVDLKSEMQKLNDETRGKLIFRNPSDYLARKKEKEEEEQKDKSKFPRRSKSSADKDYVPKRRSYISDRKNGESELSEKRLNRRSLNLEQNKVPDRPVRVSDSQIGTRDQRRRERPLSTEVKVETNSKTSTSPSTSPTRFSSKKARAPPPPISPSGGENAGSKTKSNVTSPGRESRIPVPQSPSKDSPKRPPRTKAKSPETVSPADKENSNGRKSFLFGDHSDHEPDIEEKVVVSTKTIDNNKQISGEKENSDEKDKVEENVLKTDVAEEPRVSVKEIKAEIKEEIFVPVKKTREESINVIDATKFSKLEQKAKDELALPNGEIEHLKEVDSLSKKDNSVENKSKVSQVIDVGVKVENNQNLEADRVSLTSTDSKKGGSISNRDNLSLDIPSSDTVSLCSVDSIPPELPHSEPPKLPFLDAPNGPHSPIEEEIVEIVTSPRLESVPKDAVIVEEDNSSFGNIGKPSKNSTLIMDEVNVEETQMNGEKLDEFVDALAIEVKMKKQVGSDEDSDLSDLENQNGSFSPGDSSTGHVPTSTDADAEDAEIQLISFNNTASSIQSPNSQTDSAFEDMMSSMHSNDPDNQTVSLSNTLEDEVVVEKEIIVQAKVVKIESAPQLEMKIEHSFEPEMKVEKSSVPEVVEEESEEDEEEPVDIPETPRMQLKDERLKEIQMQRDPITFVKKAQQFSDIVNEPPKMRIRATSKEMSEAHLQEVDRERKAVISQSTVKRRGVGDIDVSASFEEEEESKPSVTLSSEPAWTPKEVNGDDSEVSVVKALNTSVNWEEKPPKVDLYSANVIQENDTSESVDRESIADLHSTRKQWETLFSNPAKSDLATKPVPKKTSPVKHWEVKLPYKPTNSSSGDVIVSAPVTSELKSVKMDDDQFANESAIEREIRLANEREEMLKKEQEERMELIKRQNASKNQVNTAAFEPKEDNNNSVSKVMYHEMTEADRGSELQMRETIIQQEIQEQKEREIALKETPPTPTQGDEDVAEKSTESLIAREIRLQKEREEEIARQYKKEAPKQEVVTQQEVVVQEEPFVQKEEVTVQEEMPQPQTNGFPPKRKEISYEEAIGTYQHEGESLIARELREAREREEELQRQRQRGSHKPVEVKESAPQQQTTTKPAVQEPAKKTWPSPAPSVHTPKVSSQSVSRNIKVTPIADSDSNATEAEKPKPKKETPIEREIRLARERENELRRSKGLPELKAPVEEPRDIAPPEPTEDTVQTNYRNYNRLRSEDSSNKMKNYATSKLQKELKSQKEKEMTLRKEGKIISTSEDHIGTFKYTEVAGIPKNEGPVKRNFVTRKSVSSMPLPPGSDSPGSSKTPSENGDIEQSPQPQISREDPVKYKRPVIKTGGASFSYRESRHQAESKIEKELREMREREEELKQARERAGIVSPEKPDSPRDNSFSNRKAQFEQSS</sequence>
<name>A0AA88XQR0_PINIB</name>
<dbReference type="GO" id="GO:0005886">
    <property type="term" value="C:plasma membrane"/>
    <property type="evidence" value="ECO:0007669"/>
    <property type="project" value="TreeGrafter"/>
</dbReference>
<feature type="compositionally biased region" description="Basic and acidic residues" evidence="2">
    <location>
        <begin position="1669"/>
        <end position="1715"/>
    </location>
</feature>
<accession>A0AA88XQR0</accession>
<feature type="domain" description="EF-hand" evidence="4">
    <location>
        <begin position="127"/>
        <end position="162"/>
    </location>
</feature>
<feature type="compositionally biased region" description="Polar residues" evidence="2">
    <location>
        <begin position="1645"/>
        <end position="1655"/>
    </location>
</feature>
<feature type="compositionally biased region" description="Basic and acidic residues" evidence="2">
    <location>
        <begin position="550"/>
        <end position="578"/>
    </location>
</feature>
<feature type="compositionally biased region" description="Polar residues" evidence="2">
    <location>
        <begin position="659"/>
        <end position="670"/>
    </location>
</feature>
<feature type="region of interest" description="Disordered" evidence="2">
    <location>
        <begin position="397"/>
        <end position="425"/>
    </location>
</feature>
<dbReference type="SUPFAM" id="SSF47473">
    <property type="entry name" value="EF-hand"/>
    <property type="match status" value="2"/>
</dbReference>
<dbReference type="CDD" id="cd00052">
    <property type="entry name" value="EH"/>
    <property type="match status" value="2"/>
</dbReference>
<dbReference type="InterPro" id="IPR000261">
    <property type="entry name" value="EH_dom"/>
</dbReference>
<reference evidence="5" key="1">
    <citation type="submission" date="2019-08" db="EMBL/GenBank/DDBJ databases">
        <title>The improved chromosome-level genome for the pearl oyster Pinctada fucata martensii using PacBio sequencing and Hi-C.</title>
        <authorList>
            <person name="Zheng Z."/>
        </authorList>
    </citation>
    <scope>NUCLEOTIDE SEQUENCE</scope>
    <source>
        <strain evidence="5">ZZ-2019</strain>
        <tissue evidence="5">Adductor muscle</tissue>
    </source>
</reference>
<keyword evidence="1" id="KW-0106">Calcium</keyword>
<evidence type="ECO:0000256" key="1">
    <source>
        <dbReference type="ARBA" id="ARBA00022837"/>
    </source>
</evidence>
<feature type="compositionally biased region" description="Basic and acidic residues" evidence="2">
    <location>
        <begin position="606"/>
        <end position="623"/>
    </location>
</feature>
<protein>
    <submittedName>
        <fullName evidence="5">Uncharacterized protein</fullName>
    </submittedName>
</protein>
<dbReference type="SMART" id="SM00027">
    <property type="entry name" value="EH"/>
    <property type="match status" value="2"/>
</dbReference>
<dbReference type="InterPro" id="IPR002048">
    <property type="entry name" value="EF_hand_dom"/>
</dbReference>
<feature type="region of interest" description="Disordered" evidence="2">
    <location>
        <begin position="1543"/>
        <end position="1563"/>
    </location>
</feature>
<feature type="region of interest" description="Disordered" evidence="2">
    <location>
        <begin position="1002"/>
        <end position="1036"/>
    </location>
</feature>
<feature type="domain" description="EH" evidence="3">
    <location>
        <begin position="128"/>
        <end position="223"/>
    </location>
</feature>
<keyword evidence="6" id="KW-1185">Reference proteome</keyword>
<feature type="region of interest" description="Disordered" evidence="2">
    <location>
        <begin position="863"/>
        <end position="885"/>
    </location>
</feature>
<comment type="caution">
    <text evidence="5">The sequence shown here is derived from an EMBL/GenBank/DDBJ whole genome shotgun (WGS) entry which is preliminary data.</text>
</comment>
<feature type="region of interest" description="Disordered" evidence="2">
    <location>
        <begin position="1791"/>
        <end position="1920"/>
    </location>
</feature>
<feature type="region of interest" description="Disordered" evidence="2">
    <location>
        <begin position="1"/>
        <end position="20"/>
    </location>
</feature>
<evidence type="ECO:0000313" key="5">
    <source>
        <dbReference type="EMBL" id="KAK3089918.1"/>
    </source>
</evidence>
<feature type="domain" description="EH" evidence="3">
    <location>
        <begin position="30"/>
        <end position="118"/>
    </location>
</feature>
<feature type="compositionally biased region" description="Basic and acidic residues" evidence="2">
    <location>
        <begin position="718"/>
        <end position="730"/>
    </location>
</feature>
<feature type="compositionally biased region" description="Low complexity" evidence="2">
    <location>
        <begin position="1817"/>
        <end position="1826"/>
    </location>
</feature>
<feature type="compositionally biased region" description="Polar residues" evidence="2">
    <location>
        <begin position="1016"/>
        <end position="1036"/>
    </location>
</feature>
<feature type="region of interest" description="Disordered" evidence="2">
    <location>
        <begin position="1235"/>
        <end position="1267"/>
    </location>
</feature>
<feature type="compositionally biased region" description="Basic and acidic residues" evidence="2">
    <location>
        <begin position="744"/>
        <end position="761"/>
    </location>
</feature>
<feature type="compositionally biased region" description="Basic and acidic residues" evidence="2">
    <location>
        <begin position="1467"/>
        <end position="1476"/>
    </location>
</feature>
<dbReference type="GO" id="GO:0005509">
    <property type="term" value="F:calcium ion binding"/>
    <property type="evidence" value="ECO:0007669"/>
    <property type="project" value="InterPro"/>
</dbReference>
<feature type="compositionally biased region" description="Basic and acidic residues" evidence="2">
    <location>
        <begin position="1862"/>
        <end position="1905"/>
    </location>
</feature>
<dbReference type="PROSITE" id="PS50222">
    <property type="entry name" value="EF_HAND_2"/>
    <property type="match status" value="1"/>
</dbReference>
<dbReference type="PROSITE" id="PS00018">
    <property type="entry name" value="EF_HAND_1"/>
    <property type="match status" value="2"/>
</dbReference>
<evidence type="ECO:0000313" key="6">
    <source>
        <dbReference type="Proteomes" id="UP001186944"/>
    </source>
</evidence>
<dbReference type="GO" id="GO:0016197">
    <property type="term" value="P:endosomal transport"/>
    <property type="evidence" value="ECO:0007669"/>
    <property type="project" value="TreeGrafter"/>
</dbReference>
<feature type="compositionally biased region" description="Basic and acidic residues" evidence="2">
    <location>
        <begin position="529"/>
        <end position="543"/>
    </location>
</feature>
<feature type="compositionally biased region" description="Polar residues" evidence="2">
    <location>
        <begin position="412"/>
        <end position="425"/>
    </location>
</feature>
<dbReference type="PANTHER" id="PTHR11216">
    <property type="entry name" value="EH DOMAIN"/>
    <property type="match status" value="1"/>
</dbReference>
<organism evidence="5 6">
    <name type="scientific">Pinctada imbricata</name>
    <name type="common">Atlantic pearl-oyster</name>
    <name type="synonym">Pinctada martensii</name>
    <dbReference type="NCBI Taxonomy" id="66713"/>
    <lineage>
        <taxon>Eukaryota</taxon>
        <taxon>Metazoa</taxon>
        <taxon>Spiralia</taxon>
        <taxon>Lophotrochozoa</taxon>
        <taxon>Mollusca</taxon>
        <taxon>Bivalvia</taxon>
        <taxon>Autobranchia</taxon>
        <taxon>Pteriomorphia</taxon>
        <taxon>Pterioida</taxon>
        <taxon>Pterioidea</taxon>
        <taxon>Pteriidae</taxon>
        <taxon>Pinctada</taxon>
    </lineage>
</organism>
<dbReference type="GO" id="GO:0006897">
    <property type="term" value="P:endocytosis"/>
    <property type="evidence" value="ECO:0007669"/>
    <property type="project" value="TreeGrafter"/>
</dbReference>
<feature type="compositionally biased region" description="Low complexity" evidence="2">
    <location>
        <begin position="624"/>
        <end position="638"/>
    </location>
</feature>
<feature type="region of interest" description="Disordered" evidence="2">
    <location>
        <begin position="1750"/>
        <end position="1769"/>
    </location>
</feature>
<feature type="compositionally biased region" description="Acidic residues" evidence="2">
    <location>
        <begin position="1137"/>
        <end position="1151"/>
    </location>
</feature>
<feature type="region of interest" description="Disordered" evidence="2">
    <location>
        <begin position="1126"/>
        <end position="1160"/>
    </location>
</feature>
<dbReference type="EMBL" id="VSWD01000010">
    <property type="protein sequence ID" value="KAK3089918.1"/>
    <property type="molecule type" value="Genomic_DNA"/>
</dbReference>